<dbReference type="GO" id="GO:0006508">
    <property type="term" value="P:proteolysis"/>
    <property type="evidence" value="ECO:0007669"/>
    <property type="project" value="UniProtKB-KW"/>
</dbReference>
<evidence type="ECO:0000256" key="1">
    <source>
        <dbReference type="ARBA" id="ARBA00000156"/>
    </source>
</evidence>
<dbReference type="EC" id="3.4.21.105" evidence="10"/>
<dbReference type="PANTHER" id="PTHR22936:SF69">
    <property type="entry name" value="RHOMBOID-LIKE PROTEIN"/>
    <property type="match status" value="1"/>
</dbReference>
<dbReference type="STRING" id="1229662.W3X8E5"/>
<dbReference type="GeneID" id="19272320"/>
<comment type="function">
    <text evidence="10">Serine protease involved in intramembrane proteolysis.</text>
</comment>
<dbReference type="EMBL" id="KI912112">
    <property type="protein sequence ID" value="ETS82305.1"/>
    <property type="molecule type" value="Genomic_DNA"/>
</dbReference>
<dbReference type="OMA" id="PIMIKPQ"/>
<evidence type="ECO:0000256" key="10">
    <source>
        <dbReference type="RuleBase" id="RU362115"/>
    </source>
</evidence>
<feature type="transmembrane region" description="Helical" evidence="10">
    <location>
        <begin position="489"/>
        <end position="511"/>
    </location>
</feature>
<evidence type="ECO:0000313" key="14">
    <source>
        <dbReference type="Proteomes" id="UP000030651"/>
    </source>
</evidence>
<dbReference type="Proteomes" id="UP000030651">
    <property type="component" value="Unassembled WGS sequence"/>
</dbReference>
<evidence type="ECO:0000256" key="9">
    <source>
        <dbReference type="ARBA" id="ARBA00023136"/>
    </source>
</evidence>
<evidence type="ECO:0000256" key="5">
    <source>
        <dbReference type="ARBA" id="ARBA00022692"/>
    </source>
</evidence>
<comment type="catalytic activity">
    <reaction evidence="1 10">
        <text>Cleaves type-1 transmembrane domains using a catalytic dyad composed of serine and histidine that are contributed by different transmembrane domains.</text>
        <dbReference type="EC" id="3.4.21.105"/>
    </reaction>
</comment>
<keyword evidence="5 10" id="KW-0812">Transmembrane</keyword>
<feature type="compositionally biased region" description="Polar residues" evidence="11">
    <location>
        <begin position="1"/>
        <end position="20"/>
    </location>
</feature>
<protein>
    <recommendedName>
        <fullName evidence="10">Rhomboid-type serine protease</fullName>
        <ecNumber evidence="10">3.4.21.105</ecNumber>
    </recommendedName>
</protein>
<evidence type="ECO:0000256" key="11">
    <source>
        <dbReference type="SAM" id="MobiDB-lite"/>
    </source>
</evidence>
<dbReference type="InterPro" id="IPR035952">
    <property type="entry name" value="Rhomboid-like_sf"/>
</dbReference>
<dbReference type="RefSeq" id="XP_007834079.1">
    <property type="nucleotide sequence ID" value="XM_007835888.1"/>
</dbReference>
<comment type="similarity">
    <text evidence="3 10">Belongs to the peptidase S54 family.</text>
</comment>
<name>W3X8E5_PESFW</name>
<keyword evidence="4 10" id="KW-0645">Protease</keyword>
<dbReference type="PANTHER" id="PTHR22936">
    <property type="entry name" value="RHOMBOID-RELATED"/>
    <property type="match status" value="1"/>
</dbReference>
<dbReference type="eggNOG" id="KOG2289">
    <property type="taxonomic scope" value="Eukaryota"/>
</dbReference>
<feature type="transmembrane region" description="Helical" evidence="10">
    <location>
        <begin position="393"/>
        <end position="412"/>
    </location>
</feature>
<evidence type="ECO:0000256" key="4">
    <source>
        <dbReference type="ARBA" id="ARBA00022670"/>
    </source>
</evidence>
<keyword evidence="6 10" id="KW-0378">Hydrolase</keyword>
<reference evidence="14" key="1">
    <citation type="journal article" date="2015" name="BMC Genomics">
        <title>Genomic and transcriptomic analysis of the endophytic fungus Pestalotiopsis fici reveals its lifestyle and high potential for synthesis of natural products.</title>
        <authorList>
            <person name="Wang X."/>
            <person name="Zhang X."/>
            <person name="Liu L."/>
            <person name="Xiang M."/>
            <person name="Wang W."/>
            <person name="Sun X."/>
            <person name="Che Y."/>
            <person name="Guo L."/>
            <person name="Liu G."/>
            <person name="Guo L."/>
            <person name="Wang C."/>
            <person name="Yin W.B."/>
            <person name="Stadler M."/>
            <person name="Zhang X."/>
            <person name="Liu X."/>
        </authorList>
    </citation>
    <scope>NUCLEOTIDE SEQUENCE [LARGE SCALE GENOMIC DNA]</scope>
    <source>
        <strain evidence="14">W106-1 / CGMCC3.15140</strain>
    </source>
</reference>
<dbReference type="InterPro" id="IPR022764">
    <property type="entry name" value="Peptidase_S54_rhomboid_dom"/>
</dbReference>
<feature type="transmembrane region" description="Helical" evidence="10">
    <location>
        <begin position="175"/>
        <end position="193"/>
    </location>
</feature>
<dbReference type="InParanoid" id="W3X8E5"/>
<evidence type="ECO:0000256" key="7">
    <source>
        <dbReference type="ARBA" id="ARBA00022825"/>
    </source>
</evidence>
<dbReference type="SUPFAM" id="SSF144091">
    <property type="entry name" value="Rhomboid-like"/>
    <property type="match status" value="1"/>
</dbReference>
<dbReference type="Pfam" id="PF01694">
    <property type="entry name" value="Rhomboid"/>
    <property type="match status" value="1"/>
</dbReference>
<keyword evidence="7 10" id="KW-0720">Serine protease</keyword>
<feature type="compositionally biased region" description="Polar residues" evidence="11">
    <location>
        <begin position="115"/>
        <end position="124"/>
    </location>
</feature>
<evidence type="ECO:0000256" key="6">
    <source>
        <dbReference type="ARBA" id="ARBA00022801"/>
    </source>
</evidence>
<accession>W3X8E5</accession>
<feature type="transmembrane region" description="Helical" evidence="10">
    <location>
        <begin position="297"/>
        <end position="324"/>
    </location>
</feature>
<dbReference type="GO" id="GO:0004252">
    <property type="term" value="F:serine-type endopeptidase activity"/>
    <property type="evidence" value="ECO:0007669"/>
    <property type="project" value="InterPro"/>
</dbReference>
<organism evidence="13 14">
    <name type="scientific">Pestalotiopsis fici (strain W106-1 / CGMCC3.15140)</name>
    <dbReference type="NCBI Taxonomy" id="1229662"/>
    <lineage>
        <taxon>Eukaryota</taxon>
        <taxon>Fungi</taxon>
        <taxon>Dikarya</taxon>
        <taxon>Ascomycota</taxon>
        <taxon>Pezizomycotina</taxon>
        <taxon>Sordariomycetes</taxon>
        <taxon>Xylariomycetidae</taxon>
        <taxon>Amphisphaeriales</taxon>
        <taxon>Sporocadaceae</taxon>
        <taxon>Pestalotiopsis</taxon>
    </lineage>
</organism>
<dbReference type="Gene3D" id="1.20.1540.10">
    <property type="entry name" value="Rhomboid-like"/>
    <property type="match status" value="1"/>
</dbReference>
<dbReference type="OrthoDB" id="2146116at2759"/>
<dbReference type="GO" id="GO:0016020">
    <property type="term" value="C:membrane"/>
    <property type="evidence" value="ECO:0007669"/>
    <property type="project" value="UniProtKB-SubCell"/>
</dbReference>
<evidence type="ECO:0000256" key="3">
    <source>
        <dbReference type="ARBA" id="ARBA00009045"/>
    </source>
</evidence>
<dbReference type="InterPro" id="IPR002610">
    <property type="entry name" value="Peptidase_S54_rhomboid-like"/>
</dbReference>
<keyword evidence="9 10" id="KW-0472">Membrane</keyword>
<feature type="domain" description="Peptidase S54 rhomboid" evidence="12">
    <location>
        <begin position="295"/>
        <end position="432"/>
    </location>
</feature>
<comment type="subcellular location">
    <subcellularLocation>
        <location evidence="2 10">Membrane</location>
        <topology evidence="2 10">Multi-pass membrane protein</topology>
    </subcellularLocation>
</comment>
<comment type="caution">
    <text evidence="10">Lacks conserved residue(s) required for the propagation of feature annotation.</text>
</comment>
<dbReference type="KEGG" id="pfy:PFICI_07307"/>
<feature type="region of interest" description="Disordered" evidence="11">
    <location>
        <begin position="1"/>
        <end position="125"/>
    </location>
</feature>
<dbReference type="HOGENOM" id="CLU_022618_0_1_1"/>
<dbReference type="AlphaFoldDB" id="W3X8E5"/>
<keyword evidence="8 10" id="KW-1133">Transmembrane helix</keyword>
<evidence type="ECO:0000256" key="8">
    <source>
        <dbReference type="ARBA" id="ARBA00022989"/>
    </source>
</evidence>
<feature type="transmembrane region" description="Helical" evidence="10">
    <location>
        <begin position="336"/>
        <end position="357"/>
    </location>
</feature>
<keyword evidence="14" id="KW-1185">Reference proteome</keyword>
<gene>
    <name evidence="13" type="ORF">PFICI_07307</name>
</gene>
<evidence type="ECO:0000259" key="12">
    <source>
        <dbReference type="Pfam" id="PF01694"/>
    </source>
</evidence>
<sequence>MAANDYYNTRPSQPQYYNTYDDNDDLRHHGTATPASSVYPPSYTTDAPHAHPDRQPTVSPFQTPFDDHVYPTGSHSAADAMSSQHSFAQDTRYHSPAAGEVSPVGDDIPLRQHPDATNSSNNKMGTPGYAMDSTDHVYDTAADGRLPPAERSAGRGRIRFGELGMLGSGKRRIPIFVYLFSIVQIGVFIGELVKAAQLTGSPIQTQPSFNPMIGPSSYVLINMGSRYVICMHRVQNVTNYDGQGTINWPCPWSTTNDADSSDNQCTLSQLCGFGGVPNPPTANATVPFNEAPYPNQWWRFIVPIFLHAGIVHIGFNLLLQLTLGKEIERAIGSIRFFLVYMSSGIFGFVMGGNFAALNISSTGASGALFGIIALTLLDLLYSWKERHNPVRELMFILLEIVISFVLGLLPGLDNFSHIGGFLMGLCLGICVLHSPNFLRRKIGEDHFTGPSYSTVSSHNNGISSVAFPPFLRNPVGFFKGRKGLWWAWWLVRAGFLVGIIVVFIVLLNNFYTYQNTCSWCKYLSCLPVNGWCDQNSPFSS</sequence>
<evidence type="ECO:0000313" key="13">
    <source>
        <dbReference type="EMBL" id="ETS82305.1"/>
    </source>
</evidence>
<evidence type="ECO:0000256" key="2">
    <source>
        <dbReference type="ARBA" id="ARBA00004141"/>
    </source>
</evidence>
<proteinExistence type="inferred from homology"/>
<feature type="transmembrane region" description="Helical" evidence="10">
    <location>
        <begin position="363"/>
        <end position="381"/>
    </location>
</feature>